<dbReference type="EMBL" id="UINC01113501">
    <property type="protein sequence ID" value="SVC83151.1"/>
    <property type="molecule type" value="Genomic_DNA"/>
</dbReference>
<feature type="non-terminal residue" evidence="1">
    <location>
        <position position="163"/>
    </location>
</feature>
<accession>A0A382QFX1</accession>
<sequence length="163" mass="18875">MENIITSPQKGLIWVLVIEGDYPQEILKLDCRCGWDTMVLEYLESRYVVCQFKDRDSYKKGKRLVGQHRKLVQSGVRDKYGERIGIQIGKFQGLVEPLFYQQLPLSKSARKTIRQEHRHENYSVAKLATDWDVSESHIRQILKGDKPPVWPSGDPIKQGFSEG</sequence>
<proteinExistence type="predicted"/>
<protein>
    <submittedName>
        <fullName evidence="1">Uncharacterized protein</fullName>
    </submittedName>
</protein>
<organism evidence="1">
    <name type="scientific">marine metagenome</name>
    <dbReference type="NCBI Taxonomy" id="408172"/>
    <lineage>
        <taxon>unclassified sequences</taxon>
        <taxon>metagenomes</taxon>
        <taxon>ecological metagenomes</taxon>
    </lineage>
</organism>
<reference evidence="1" key="1">
    <citation type="submission" date="2018-05" db="EMBL/GenBank/DDBJ databases">
        <authorList>
            <person name="Lanie J.A."/>
            <person name="Ng W.-L."/>
            <person name="Kazmierczak K.M."/>
            <person name="Andrzejewski T.M."/>
            <person name="Davidsen T.M."/>
            <person name="Wayne K.J."/>
            <person name="Tettelin H."/>
            <person name="Glass J.I."/>
            <person name="Rusch D."/>
            <person name="Podicherti R."/>
            <person name="Tsui H.-C.T."/>
            <person name="Winkler M.E."/>
        </authorList>
    </citation>
    <scope>NUCLEOTIDE SEQUENCE</scope>
</reference>
<gene>
    <name evidence="1" type="ORF">METZ01_LOCUS336005</name>
</gene>
<dbReference type="AlphaFoldDB" id="A0A382QFX1"/>
<evidence type="ECO:0000313" key="1">
    <source>
        <dbReference type="EMBL" id="SVC83151.1"/>
    </source>
</evidence>
<name>A0A382QFX1_9ZZZZ</name>